<evidence type="ECO:0000313" key="12">
    <source>
        <dbReference type="Proteomes" id="UP000008366"/>
    </source>
</evidence>
<dbReference type="CDD" id="cd17503">
    <property type="entry name" value="MFS_LmrB_MDR_like"/>
    <property type="match status" value="1"/>
</dbReference>
<feature type="transmembrane region" description="Helical" evidence="9">
    <location>
        <begin position="300"/>
        <end position="317"/>
    </location>
</feature>
<feature type="region of interest" description="Disordered" evidence="8">
    <location>
        <begin position="424"/>
        <end position="462"/>
    </location>
</feature>
<dbReference type="InterPro" id="IPR004638">
    <property type="entry name" value="EmrB-like"/>
</dbReference>
<dbReference type="STRING" id="1184609.KILIM_014_00210"/>
<feature type="domain" description="Major facilitator superfamily (MFS) profile" evidence="10">
    <location>
        <begin position="10"/>
        <end position="462"/>
    </location>
</feature>
<dbReference type="InterPro" id="IPR036259">
    <property type="entry name" value="MFS_trans_sf"/>
</dbReference>
<protein>
    <submittedName>
        <fullName evidence="11">Putative major facilitator superfamily transporter</fullName>
    </submittedName>
</protein>
<evidence type="ECO:0000256" key="2">
    <source>
        <dbReference type="ARBA" id="ARBA00008537"/>
    </source>
</evidence>
<feature type="transmembrane region" description="Helical" evidence="9">
    <location>
        <begin position="195"/>
        <end position="214"/>
    </location>
</feature>
<feature type="transmembrane region" description="Helical" evidence="9">
    <location>
        <begin position="138"/>
        <end position="156"/>
    </location>
</feature>
<evidence type="ECO:0000256" key="3">
    <source>
        <dbReference type="ARBA" id="ARBA00022448"/>
    </source>
</evidence>
<evidence type="ECO:0000259" key="10">
    <source>
        <dbReference type="PROSITE" id="PS50850"/>
    </source>
</evidence>
<keyword evidence="5 9" id="KW-0812">Transmembrane</keyword>
<evidence type="ECO:0000313" key="11">
    <source>
        <dbReference type="EMBL" id="GAB94886.1"/>
    </source>
</evidence>
<reference evidence="11 12" key="1">
    <citation type="submission" date="2012-08" db="EMBL/GenBank/DDBJ databases">
        <title>Whole genome shotgun sequence of Kineosphaera limosa NBRC 100340.</title>
        <authorList>
            <person name="Yoshida I."/>
            <person name="Isaki S."/>
            <person name="Hosoyama A."/>
            <person name="Tsuchikane K."/>
            <person name="Katsumata H."/>
            <person name="Ando Y."/>
            <person name="Ohji S."/>
            <person name="Hamada M."/>
            <person name="Tamura T."/>
            <person name="Yamazoe A."/>
            <person name="Yamazaki S."/>
            <person name="Fujita N."/>
        </authorList>
    </citation>
    <scope>NUCLEOTIDE SEQUENCE [LARGE SCALE GENOMIC DNA]</scope>
    <source>
        <strain evidence="11 12">NBRC 100340</strain>
    </source>
</reference>
<dbReference type="InterPro" id="IPR011701">
    <property type="entry name" value="MFS"/>
</dbReference>
<dbReference type="NCBIfam" id="TIGR00711">
    <property type="entry name" value="efflux_EmrB"/>
    <property type="match status" value="1"/>
</dbReference>
<keyword evidence="3" id="KW-0813">Transport</keyword>
<keyword evidence="6 9" id="KW-1133">Transmembrane helix</keyword>
<keyword evidence="4" id="KW-1003">Cell membrane</keyword>
<evidence type="ECO:0000256" key="8">
    <source>
        <dbReference type="SAM" id="MobiDB-lite"/>
    </source>
</evidence>
<organism evidence="11 12">
    <name type="scientific">Kineosphaera limosa NBRC 100340</name>
    <dbReference type="NCBI Taxonomy" id="1184609"/>
    <lineage>
        <taxon>Bacteria</taxon>
        <taxon>Bacillati</taxon>
        <taxon>Actinomycetota</taxon>
        <taxon>Actinomycetes</taxon>
        <taxon>Micrococcales</taxon>
        <taxon>Dermatophilaceae</taxon>
        <taxon>Kineosphaera</taxon>
    </lineage>
</organism>
<dbReference type="eggNOG" id="COG0477">
    <property type="taxonomic scope" value="Bacteria"/>
</dbReference>
<dbReference type="RefSeq" id="WP_006591418.1">
    <property type="nucleotide sequence ID" value="NZ_BAHD01000014.1"/>
</dbReference>
<evidence type="ECO:0000256" key="9">
    <source>
        <dbReference type="SAM" id="Phobius"/>
    </source>
</evidence>
<feature type="compositionally biased region" description="Basic residues" evidence="8">
    <location>
        <begin position="440"/>
        <end position="455"/>
    </location>
</feature>
<feature type="transmembrane region" description="Helical" evidence="9">
    <location>
        <begin position="264"/>
        <end position="288"/>
    </location>
</feature>
<feature type="transmembrane region" description="Helical" evidence="9">
    <location>
        <begin position="77"/>
        <end position="97"/>
    </location>
</feature>
<evidence type="ECO:0000256" key="5">
    <source>
        <dbReference type="ARBA" id="ARBA00022692"/>
    </source>
</evidence>
<comment type="similarity">
    <text evidence="2">Belongs to the major facilitator superfamily. EmrB family.</text>
</comment>
<dbReference type="GO" id="GO:0022857">
    <property type="term" value="F:transmembrane transporter activity"/>
    <property type="evidence" value="ECO:0007669"/>
    <property type="project" value="InterPro"/>
</dbReference>
<gene>
    <name evidence="11" type="ORF">KILIM_014_00210</name>
</gene>
<dbReference type="PANTHER" id="PTHR42718">
    <property type="entry name" value="MAJOR FACILITATOR SUPERFAMILY MULTIDRUG TRANSPORTER MFSC"/>
    <property type="match status" value="1"/>
</dbReference>
<dbReference type="PANTHER" id="PTHR42718:SF9">
    <property type="entry name" value="MAJOR FACILITATOR SUPERFAMILY MULTIDRUG TRANSPORTER MFSC"/>
    <property type="match status" value="1"/>
</dbReference>
<feature type="transmembrane region" description="Helical" evidence="9">
    <location>
        <begin position="360"/>
        <end position="379"/>
    </location>
</feature>
<dbReference type="EMBL" id="BAHD01000014">
    <property type="protein sequence ID" value="GAB94886.1"/>
    <property type="molecule type" value="Genomic_DNA"/>
</dbReference>
<evidence type="ECO:0000256" key="7">
    <source>
        <dbReference type="ARBA" id="ARBA00023136"/>
    </source>
</evidence>
<comment type="caution">
    <text evidence="11">The sequence shown here is derived from an EMBL/GenBank/DDBJ whole genome shotgun (WGS) entry which is preliminary data.</text>
</comment>
<comment type="subcellular location">
    <subcellularLocation>
        <location evidence="1">Cell membrane</location>
        <topology evidence="1">Multi-pass membrane protein</topology>
    </subcellularLocation>
</comment>
<dbReference type="Gene3D" id="1.20.1720.10">
    <property type="entry name" value="Multidrug resistance protein D"/>
    <property type="match status" value="1"/>
</dbReference>
<evidence type="ECO:0000256" key="4">
    <source>
        <dbReference type="ARBA" id="ARBA00022475"/>
    </source>
</evidence>
<proteinExistence type="inferred from homology"/>
<keyword evidence="12" id="KW-1185">Reference proteome</keyword>
<dbReference type="AlphaFoldDB" id="K6WM79"/>
<dbReference type="OrthoDB" id="7375466at2"/>
<dbReference type="SUPFAM" id="SSF103473">
    <property type="entry name" value="MFS general substrate transporter"/>
    <property type="match status" value="1"/>
</dbReference>
<evidence type="ECO:0000256" key="6">
    <source>
        <dbReference type="ARBA" id="ARBA00022989"/>
    </source>
</evidence>
<feature type="transmembrane region" description="Helical" evidence="9">
    <location>
        <begin position="109"/>
        <end position="126"/>
    </location>
</feature>
<feature type="transmembrane region" description="Helical" evidence="9">
    <location>
        <begin position="226"/>
        <end position="243"/>
    </location>
</feature>
<dbReference type="Pfam" id="PF07690">
    <property type="entry name" value="MFS_1"/>
    <property type="match status" value="1"/>
</dbReference>
<dbReference type="Proteomes" id="UP000008366">
    <property type="component" value="Unassembled WGS sequence"/>
</dbReference>
<dbReference type="GO" id="GO:0005886">
    <property type="term" value="C:plasma membrane"/>
    <property type="evidence" value="ECO:0007669"/>
    <property type="project" value="UniProtKB-SubCell"/>
</dbReference>
<dbReference type="InterPro" id="IPR020846">
    <property type="entry name" value="MFS_dom"/>
</dbReference>
<dbReference type="Gene3D" id="1.20.1250.20">
    <property type="entry name" value="MFS general substrate transporter like domains"/>
    <property type="match status" value="1"/>
</dbReference>
<evidence type="ECO:0000256" key="1">
    <source>
        <dbReference type="ARBA" id="ARBA00004651"/>
    </source>
</evidence>
<sequence>MSRIPYKWLVATAFVLGLFLEILDMTVLNTALPILGEYFGADTAQLQWLVTAYLVSLAGFIPASGWVADRFGDKRTFLFALAVYTGANLWAGMAGSINELIAARVTQGIGGGLLTPVGTAMLFRAFPPNERARASAMLAIPTTLAPMLGPVLGGWLADTVSWRWIFFIKVPIGVIALVFSALALKPGERTATGRFDVLGFLTGGGGLATLLVGLERGAREGWADPTTLVLVGLGVALGAIFVVTESRVASPMLDLGLLKDRMFALGNVLMLPAAGASMGAMFVIPLFVQTQRGLSATESGLLTAFQAIGMLAVLPFTNRLFMRFGPRRLLLGGFTVIAASQFAMMALGPETSLNLIRGSMFLMGFAGGLVMVPLQAATFSQISFAATARASALFSTARQVAASVGVALIATTLTVRTSQRLGNLEEGDERRDDGCPVRGLPRRVLRQRAHRRPRGRPGPDDP</sequence>
<keyword evidence="7 9" id="KW-0472">Membrane</keyword>
<feature type="transmembrane region" description="Helical" evidence="9">
    <location>
        <begin position="329"/>
        <end position="348"/>
    </location>
</feature>
<feature type="transmembrane region" description="Helical" evidence="9">
    <location>
        <begin position="46"/>
        <end position="68"/>
    </location>
</feature>
<accession>K6WM79</accession>
<dbReference type="PROSITE" id="PS50850">
    <property type="entry name" value="MFS"/>
    <property type="match status" value="1"/>
</dbReference>
<name>K6WM79_9MICO</name>
<feature type="transmembrane region" description="Helical" evidence="9">
    <location>
        <begin position="162"/>
        <end position="183"/>
    </location>
</feature>